<dbReference type="AlphaFoldDB" id="B8GR28"/>
<dbReference type="STRING" id="396588.Tgr7_1363"/>
<evidence type="ECO:0008006" key="4">
    <source>
        <dbReference type="Google" id="ProtNLM"/>
    </source>
</evidence>
<reference evidence="2 3" key="1">
    <citation type="journal article" date="2011" name="Stand. Genomic Sci.">
        <title>Complete genome sequence of 'Thioalkalivibrio sulfidophilus' HL-EbGr7.</title>
        <authorList>
            <person name="Muyzer G."/>
            <person name="Sorokin D.Y."/>
            <person name="Mavromatis K."/>
            <person name="Lapidus A."/>
            <person name="Clum A."/>
            <person name="Ivanova N."/>
            <person name="Pati A."/>
            <person name="d'Haeseleer P."/>
            <person name="Woyke T."/>
            <person name="Kyrpides N.C."/>
        </authorList>
    </citation>
    <scope>NUCLEOTIDE SEQUENCE [LARGE SCALE GENOMIC DNA]</scope>
    <source>
        <strain evidence="2 3">HL-EbGR7</strain>
    </source>
</reference>
<dbReference type="EMBL" id="CP001339">
    <property type="protein sequence ID" value="ACL72448.1"/>
    <property type="molecule type" value="Genomic_DNA"/>
</dbReference>
<gene>
    <name evidence="2" type="ordered locus">Tgr7_1363</name>
</gene>
<dbReference type="HOGENOM" id="CLU_170271_0_0_6"/>
<protein>
    <recommendedName>
        <fullName evidence="4">Phosphodiesterase</fullName>
    </recommendedName>
</protein>
<dbReference type="eggNOG" id="ENOG5033G87">
    <property type="taxonomic scope" value="Bacteria"/>
</dbReference>
<name>B8GR28_THISH</name>
<proteinExistence type="predicted"/>
<sequence precursor="true">MSIVRGFLFALLALVLASLPATADVLLIDGSPVVVKMGEQPTRGMHERTVLARFGEPEARHPAVGEPPISRWDYNGYSVIFEGPFVLHTVVRGERPDAR</sequence>
<evidence type="ECO:0000313" key="2">
    <source>
        <dbReference type="EMBL" id="ACL72448.1"/>
    </source>
</evidence>
<evidence type="ECO:0000256" key="1">
    <source>
        <dbReference type="SAM" id="SignalP"/>
    </source>
</evidence>
<dbReference type="Proteomes" id="UP000002383">
    <property type="component" value="Chromosome"/>
</dbReference>
<accession>B8GR28</accession>
<keyword evidence="1" id="KW-0732">Signal</keyword>
<feature type="signal peptide" evidence="1">
    <location>
        <begin position="1"/>
        <end position="23"/>
    </location>
</feature>
<dbReference type="KEGG" id="tgr:Tgr7_1363"/>
<feature type="chain" id="PRO_5002870572" description="Phosphodiesterase" evidence="1">
    <location>
        <begin position="24"/>
        <end position="99"/>
    </location>
</feature>
<dbReference type="RefSeq" id="WP_012637931.1">
    <property type="nucleotide sequence ID" value="NC_011901.1"/>
</dbReference>
<evidence type="ECO:0000313" key="3">
    <source>
        <dbReference type="Proteomes" id="UP000002383"/>
    </source>
</evidence>
<organism evidence="2 3">
    <name type="scientific">Thioalkalivibrio sulfidiphilus (strain HL-EbGR7)</name>
    <dbReference type="NCBI Taxonomy" id="396588"/>
    <lineage>
        <taxon>Bacteria</taxon>
        <taxon>Pseudomonadati</taxon>
        <taxon>Pseudomonadota</taxon>
        <taxon>Gammaproteobacteria</taxon>
        <taxon>Chromatiales</taxon>
        <taxon>Ectothiorhodospiraceae</taxon>
        <taxon>Thioalkalivibrio</taxon>
    </lineage>
</organism>
<keyword evidence="3" id="KW-1185">Reference proteome</keyword>